<evidence type="ECO:0000256" key="1">
    <source>
        <dbReference type="ARBA" id="ARBA00000085"/>
    </source>
</evidence>
<dbReference type="Proteomes" id="UP000241193">
    <property type="component" value="Unassembled WGS sequence"/>
</dbReference>
<sequence length="649" mass="68150">MSSTPPPAAAALLPGDLSLLLHHLDSAPPQSQAAAEEAMRHPQLCVALLRAAPLQGDEADLRAALARRLQDAGADVLRAWQLLSVDSPTLSQACQRQALMTAECARHLAIESAYPRPDDAFLCGLLRELGHSGSSTLRDGAMNAAGLARACGAAQPLIDALELEAALDEHISNAHPLTALLWSAVRLGASAEAAEDPRLGALTALPAGTLLALRTDVAFLAGNLPTAPAEAPPASVQMPAALQYAALRGLLRGALGDCNGAAALRRLRYGSALVFGLPAPLLLTTGTDGHLLPPALDDHPASRWITELGLRGDDERSIIALAARSGTATRMRIGDEAPRCPQDWQLARWLQAPGIACLPLPRLGSGPCVAVLPQYGDSALPTPGVQAAFAAFAAQALSVLEQETSRRAALEAVRNELESSQRARARALIHEASNPLTVIRSYLGLVEQRNAADTALLAELAIIGDELDRVAELVQRFASPPGTGGEHGETCDPGAILDELDRLCASALFGCRDIRFDVRKPATLPRLAMPGGVLRQILLNLYRNAAEALPPGGRFAVAAAGPLLVDGRQCLELRLVDNGPGLPPARIDDLFGKHPSDKGRAHAGIGLSIVGELLAQWHATLVCRSQPTLGTSYQILIPLENTPKSATLR</sequence>
<keyword evidence="3" id="KW-0597">Phosphoprotein</keyword>
<evidence type="ECO:0000313" key="11">
    <source>
        <dbReference type="Proteomes" id="UP000241193"/>
    </source>
</evidence>
<dbReference type="GO" id="GO:0000155">
    <property type="term" value="F:phosphorelay sensor kinase activity"/>
    <property type="evidence" value="ECO:0007669"/>
    <property type="project" value="InterPro"/>
</dbReference>
<dbReference type="PROSITE" id="PS50109">
    <property type="entry name" value="HIS_KIN"/>
    <property type="match status" value="1"/>
</dbReference>
<dbReference type="CDD" id="cd00082">
    <property type="entry name" value="HisKA"/>
    <property type="match status" value="1"/>
</dbReference>
<dbReference type="PANTHER" id="PTHR43065">
    <property type="entry name" value="SENSOR HISTIDINE KINASE"/>
    <property type="match status" value="1"/>
</dbReference>
<reference evidence="10 11" key="2">
    <citation type="submission" date="2018-04" db="EMBL/GenBank/DDBJ databases">
        <title>Thauera lacus sp. nov., isolated from an saline lake in Inner Mongolia, China.</title>
        <authorList>
            <person name="Liang Q.-Y."/>
        </authorList>
    </citation>
    <scope>NUCLEOTIDE SEQUENCE [LARGE SCALE GENOMIC DNA]</scope>
    <source>
        <strain evidence="10 11">D20</strain>
    </source>
</reference>
<evidence type="ECO:0000256" key="7">
    <source>
        <dbReference type="ARBA" id="ARBA00022840"/>
    </source>
</evidence>
<keyword evidence="6 10" id="KW-0418">Kinase</keyword>
<proteinExistence type="predicted"/>
<protein>
    <recommendedName>
        <fullName evidence="2">histidine kinase</fullName>
        <ecNumber evidence="2">2.7.13.3</ecNumber>
    </recommendedName>
</protein>
<dbReference type="OrthoDB" id="9797768at2"/>
<name>A0A2T4IFR7_9RHOO</name>
<keyword evidence="8" id="KW-0902">Two-component regulatory system</keyword>
<evidence type="ECO:0000256" key="6">
    <source>
        <dbReference type="ARBA" id="ARBA00022777"/>
    </source>
</evidence>
<comment type="caution">
    <text evidence="10">The sequence shown here is derived from an EMBL/GenBank/DDBJ whole genome shotgun (WGS) entry which is preliminary data.</text>
</comment>
<dbReference type="PANTHER" id="PTHR43065:SF10">
    <property type="entry name" value="PEROXIDE STRESS-ACTIVATED HISTIDINE KINASE MAK3"/>
    <property type="match status" value="1"/>
</dbReference>
<evidence type="ECO:0000256" key="2">
    <source>
        <dbReference type="ARBA" id="ARBA00012438"/>
    </source>
</evidence>
<evidence type="ECO:0000313" key="10">
    <source>
        <dbReference type="EMBL" id="PTD96629.1"/>
    </source>
</evidence>
<dbReference type="InterPro" id="IPR003661">
    <property type="entry name" value="HisK_dim/P_dom"/>
</dbReference>
<dbReference type="Gene3D" id="3.30.565.10">
    <property type="entry name" value="Histidine kinase-like ATPase, C-terminal domain"/>
    <property type="match status" value="1"/>
</dbReference>
<evidence type="ECO:0000256" key="3">
    <source>
        <dbReference type="ARBA" id="ARBA00022553"/>
    </source>
</evidence>
<dbReference type="Pfam" id="PF02518">
    <property type="entry name" value="HATPase_c"/>
    <property type="match status" value="1"/>
</dbReference>
<dbReference type="AlphaFoldDB" id="A0A2T4IFR7"/>
<evidence type="ECO:0000256" key="4">
    <source>
        <dbReference type="ARBA" id="ARBA00022679"/>
    </source>
</evidence>
<dbReference type="RefSeq" id="WP_107493030.1">
    <property type="nucleotide sequence ID" value="NZ_PZKC01000005.1"/>
</dbReference>
<dbReference type="SMART" id="SM00387">
    <property type="entry name" value="HATPase_c"/>
    <property type="match status" value="1"/>
</dbReference>
<dbReference type="PRINTS" id="PR00344">
    <property type="entry name" value="BCTRLSENSOR"/>
</dbReference>
<keyword evidence="4" id="KW-0808">Transferase</keyword>
<dbReference type="EC" id="2.7.13.3" evidence="2"/>
<comment type="catalytic activity">
    <reaction evidence="1">
        <text>ATP + protein L-histidine = ADP + protein N-phospho-L-histidine.</text>
        <dbReference type="EC" id="2.7.13.3"/>
    </reaction>
</comment>
<dbReference type="InterPro" id="IPR003594">
    <property type="entry name" value="HATPase_dom"/>
</dbReference>
<evidence type="ECO:0000259" key="9">
    <source>
        <dbReference type="PROSITE" id="PS50109"/>
    </source>
</evidence>
<dbReference type="InterPro" id="IPR036890">
    <property type="entry name" value="HATPase_C_sf"/>
</dbReference>
<reference evidence="10 11" key="1">
    <citation type="submission" date="2018-03" db="EMBL/GenBank/DDBJ databases">
        <authorList>
            <person name="Keele B.F."/>
        </authorList>
    </citation>
    <scope>NUCLEOTIDE SEQUENCE [LARGE SCALE GENOMIC DNA]</scope>
    <source>
        <strain evidence="10 11">D20</strain>
    </source>
</reference>
<keyword evidence="7" id="KW-0067">ATP-binding</keyword>
<accession>A0A2T4IFR7</accession>
<feature type="domain" description="Histidine kinase" evidence="9">
    <location>
        <begin position="427"/>
        <end position="641"/>
    </location>
</feature>
<evidence type="ECO:0000256" key="8">
    <source>
        <dbReference type="ARBA" id="ARBA00023012"/>
    </source>
</evidence>
<keyword evidence="11" id="KW-1185">Reference proteome</keyword>
<dbReference type="GO" id="GO:0005524">
    <property type="term" value="F:ATP binding"/>
    <property type="evidence" value="ECO:0007669"/>
    <property type="project" value="UniProtKB-KW"/>
</dbReference>
<gene>
    <name evidence="10" type="ORF">C8261_07390</name>
</gene>
<dbReference type="InterPro" id="IPR004358">
    <property type="entry name" value="Sig_transdc_His_kin-like_C"/>
</dbReference>
<keyword evidence="5" id="KW-0547">Nucleotide-binding</keyword>
<evidence type="ECO:0000256" key="5">
    <source>
        <dbReference type="ARBA" id="ARBA00022741"/>
    </source>
</evidence>
<dbReference type="SUPFAM" id="SSF55874">
    <property type="entry name" value="ATPase domain of HSP90 chaperone/DNA topoisomerase II/histidine kinase"/>
    <property type="match status" value="1"/>
</dbReference>
<organism evidence="10 11">
    <name type="scientific">Pseudothauera lacus</name>
    <dbReference type="NCBI Taxonomy" id="2136175"/>
    <lineage>
        <taxon>Bacteria</taxon>
        <taxon>Pseudomonadati</taxon>
        <taxon>Pseudomonadota</taxon>
        <taxon>Betaproteobacteria</taxon>
        <taxon>Rhodocyclales</taxon>
        <taxon>Zoogloeaceae</taxon>
        <taxon>Pseudothauera</taxon>
    </lineage>
</organism>
<dbReference type="InterPro" id="IPR005467">
    <property type="entry name" value="His_kinase_dom"/>
</dbReference>
<dbReference type="EMBL" id="PZKC01000005">
    <property type="protein sequence ID" value="PTD96629.1"/>
    <property type="molecule type" value="Genomic_DNA"/>
</dbReference>